<keyword evidence="4" id="KW-1185">Reference proteome</keyword>
<dbReference type="OrthoDB" id="29646at2759"/>
<dbReference type="Proteomes" id="UP000002899">
    <property type="component" value="Chromosome II"/>
</dbReference>
<dbReference type="InterPro" id="IPR002777">
    <property type="entry name" value="PFD_beta-like"/>
</dbReference>
<reference evidence="3 4" key="2">
    <citation type="journal article" date="2013" name="PLoS ONE">
        <title>Whole genome mapping and re-organization of the nuclear and mitochondrial genomes of Babesia microti isolates.</title>
        <authorList>
            <person name="Cornillot E."/>
            <person name="Dassouli A."/>
            <person name="Garg A."/>
            <person name="Pachikara N."/>
            <person name="Randazzo S."/>
            <person name="Depoix D."/>
            <person name="Carcy B."/>
            <person name="Delbecq S."/>
            <person name="Frutos R."/>
            <person name="Silva J.C."/>
            <person name="Sutton R."/>
            <person name="Krause P.J."/>
            <person name="Mamoun C.B."/>
        </authorList>
    </citation>
    <scope>NUCLEOTIDE SEQUENCE [LARGE SCALE GENOMIC DNA]</scope>
    <source>
        <strain evidence="3 4">RI</strain>
    </source>
</reference>
<reference evidence="3 4" key="1">
    <citation type="journal article" date="2012" name="Nucleic Acids Res.">
        <title>Sequencing of the smallest Apicomplexan genome from the human pathogen Babesia microti.</title>
        <authorList>
            <person name="Cornillot E."/>
            <person name="Hadj-Kaddour K."/>
            <person name="Dassouli A."/>
            <person name="Noel B."/>
            <person name="Ranwez V."/>
            <person name="Vacherie B."/>
            <person name="Augagneur Y."/>
            <person name="Bres V."/>
            <person name="Duclos A."/>
            <person name="Randazzo S."/>
            <person name="Carcy B."/>
            <person name="Debierre-Grockiego F."/>
            <person name="Delbecq S."/>
            <person name="Moubri-Menage K."/>
            <person name="Shams-Eldin H."/>
            <person name="Usmani-Brown S."/>
            <person name="Bringaud F."/>
            <person name="Wincker P."/>
            <person name="Vivares C.P."/>
            <person name="Schwarz R.T."/>
            <person name="Schetters T.P."/>
            <person name="Krause P.J."/>
            <person name="Gorenflot A."/>
            <person name="Berry V."/>
            <person name="Barbe V."/>
            <person name="Ben Mamoun C."/>
        </authorList>
    </citation>
    <scope>NUCLEOTIDE SEQUENCE [LARGE SCALE GENOMIC DNA]</scope>
    <source>
        <strain evidence="3 4">RI</strain>
    </source>
</reference>
<dbReference type="GO" id="GO:0016272">
    <property type="term" value="C:prefoldin complex"/>
    <property type="evidence" value="ECO:0007669"/>
    <property type="project" value="InterPro"/>
</dbReference>
<evidence type="ECO:0000313" key="4">
    <source>
        <dbReference type="Proteomes" id="UP000002899"/>
    </source>
</evidence>
<dbReference type="PANTHER" id="PTHR13303">
    <property type="entry name" value="PREFOLDIN SUBUNIT 2"/>
    <property type="match status" value="1"/>
</dbReference>
<dbReference type="SUPFAM" id="SSF46579">
    <property type="entry name" value="Prefoldin"/>
    <property type="match status" value="1"/>
</dbReference>
<dbReference type="EMBL" id="FO082872">
    <property type="protein sequence ID" value="SJK86055.1"/>
    <property type="molecule type" value="Genomic_DNA"/>
</dbReference>
<name>A0A1R4AAP2_BABMR</name>
<accession>A0A1R4AAP2</accession>
<sequence length="110" mass="12556">MDVAYGVESRKQAIRILDNQKLTLITQYDELTQDATEHRLVLDAINQLPKDRRCFRVVGGVAIETTVDNVKPQLEMEAGKIKDLQKVVEKQLETINQQLLKVKGEEIPKN</sequence>
<dbReference type="GeneID" id="24424364"/>
<keyword evidence="2" id="KW-0143">Chaperone</keyword>
<dbReference type="Gene3D" id="1.10.287.370">
    <property type="match status" value="1"/>
</dbReference>
<dbReference type="InterPro" id="IPR009053">
    <property type="entry name" value="Prefoldin"/>
</dbReference>
<dbReference type="InterPro" id="IPR027235">
    <property type="entry name" value="PFD2"/>
</dbReference>
<proteinExistence type="inferred from homology"/>
<organism evidence="3 4">
    <name type="scientific">Babesia microti (strain RI)</name>
    <dbReference type="NCBI Taxonomy" id="1133968"/>
    <lineage>
        <taxon>Eukaryota</taxon>
        <taxon>Sar</taxon>
        <taxon>Alveolata</taxon>
        <taxon>Apicomplexa</taxon>
        <taxon>Aconoidasida</taxon>
        <taxon>Piroplasmida</taxon>
        <taxon>Babesiidae</taxon>
        <taxon>Babesia</taxon>
    </lineage>
</organism>
<evidence type="ECO:0000313" key="3">
    <source>
        <dbReference type="EMBL" id="SJK86055.1"/>
    </source>
</evidence>
<dbReference type="VEuPathDB" id="PiroplasmaDB:BMR1_02g02915"/>
<dbReference type="Pfam" id="PF01920">
    <property type="entry name" value="Prefoldin_2"/>
    <property type="match status" value="1"/>
</dbReference>
<evidence type="ECO:0000256" key="1">
    <source>
        <dbReference type="ARBA" id="ARBA00008045"/>
    </source>
</evidence>
<reference evidence="3 4" key="3">
    <citation type="journal article" date="2016" name="Sci. Rep.">
        <title>Genome-wide diversity and gene expression profiling of Babesia microti isolates identify polymorphic genes that mediate host-pathogen interactions.</title>
        <authorList>
            <person name="Silva J.C."/>
            <person name="Cornillot E."/>
            <person name="McCracken C."/>
            <person name="Usmani-Brown S."/>
            <person name="Dwivedi A."/>
            <person name="Ifeonu O.O."/>
            <person name="Crabtree J."/>
            <person name="Gotia H.T."/>
            <person name="Virji A.Z."/>
            <person name="Reynes C."/>
            <person name="Colinge J."/>
            <person name="Kumar V."/>
            <person name="Lawres L."/>
            <person name="Pazzi J.E."/>
            <person name="Pablo J.V."/>
            <person name="Hung C."/>
            <person name="Brancato J."/>
            <person name="Kumari P."/>
            <person name="Orvis J."/>
            <person name="Tretina K."/>
            <person name="Chibucos M."/>
            <person name="Ott S."/>
            <person name="Sadzewicz L."/>
            <person name="Sengamalay N."/>
            <person name="Shetty A.C."/>
            <person name="Su Q."/>
            <person name="Tallon L."/>
            <person name="Fraser C.M."/>
            <person name="Frutos R."/>
            <person name="Molina D.M."/>
            <person name="Krause P.J."/>
            <person name="Ben Mamoun C."/>
        </authorList>
    </citation>
    <scope>NUCLEOTIDE SEQUENCE [LARGE SCALE GENOMIC DNA]</scope>
    <source>
        <strain evidence="3 4">RI</strain>
    </source>
</reference>
<dbReference type="AlphaFoldDB" id="A0A1R4AAP2"/>
<dbReference type="GO" id="GO:0006457">
    <property type="term" value="P:protein folding"/>
    <property type="evidence" value="ECO:0007669"/>
    <property type="project" value="InterPro"/>
</dbReference>
<dbReference type="RefSeq" id="XP_021338252.1">
    <property type="nucleotide sequence ID" value="XM_021481631.1"/>
</dbReference>
<evidence type="ECO:0000256" key="2">
    <source>
        <dbReference type="ARBA" id="ARBA00023186"/>
    </source>
</evidence>
<dbReference type="KEGG" id="bmic:BMR1_02g02915"/>
<protein>
    <submittedName>
        <fullName evidence="3">Prefoldin subunit 2</fullName>
    </submittedName>
</protein>
<dbReference type="GO" id="GO:0051082">
    <property type="term" value="F:unfolded protein binding"/>
    <property type="evidence" value="ECO:0007669"/>
    <property type="project" value="InterPro"/>
</dbReference>
<comment type="similarity">
    <text evidence="1">Belongs to the prefoldin subunit beta family.</text>
</comment>